<dbReference type="InterPro" id="IPR003593">
    <property type="entry name" value="AAA+_ATPase"/>
</dbReference>
<reference evidence="7" key="1">
    <citation type="journal article" date="2019" name="Int. J. Syst. Evol. Microbiol.">
        <title>The Global Catalogue of Microorganisms (GCM) 10K type strain sequencing project: providing services to taxonomists for standard genome sequencing and annotation.</title>
        <authorList>
            <consortium name="The Broad Institute Genomics Platform"/>
            <consortium name="The Broad Institute Genome Sequencing Center for Infectious Disease"/>
            <person name="Wu L."/>
            <person name="Ma J."/>
        </authorList>
    </citation>
    <scope>NUCLEOTIDE SEQUENCE [LARGE SCALE GENOMIC DNA]</scope>
    <source>
        <strain evidence="7">JCM 16929</strain>
    </source>
</reference>
<name>A0ABP6ZSA0_9ACTN</name>
<dbReference type="SUPFAM" id="SSF52540">
    <property type="entry name" value="P-loop containing nucleoside triphosphate hydrolases"/>
    <property type="match status" value="1"/>
</dbReference>
<protein>
    <submittedName>
        <fullName evidence="6">ABC transporter ATP-binding protein</fullName>
    </submittedName>
</protein>
<dbReference type="InterPro" id="IPR017871">
    <property type="entry name" value="ABC_transporter-like_CS"/>
</dbReference>
<keyword evidence="2" id="KW-0813">Transport</keyword>
<dbReference type="PROSITE" id="PS00211">
    <property type="entry name" value="ABC_TRANSPORTER_1"/>
    <property type="match status" value="1"/>
</dbReference>
<dbReference type="InterPro" id="IPR003439">
    <property type="entry name" value="ABC_transporter-like_ATP-bd"/>
</dbReference>
<organism evidence="6 7">
    <name type="scientific">Microlunatus ginsengisoli</name>
    <dbReference type="NCBI Taxonomy" id="363863"/>
    <lineage>
        <taxon>Bacteria</taxon>
        <taxon>Bacillati</taxon>
        <taxon>Actinomycetota</taxon>
        <taxon>Actinomycetes</taxon>
        <taxon>Propionibacteriales</taxon>
        <taxon>Propionibacteriaceae</taxon>
        <taxon>Microlunatus</taxon>
    </lineage>
</organism>
<comment type="caution">
    <text evidence="6">The sequence shown here is derived from an EMBL/GenBank/DDBJ whole genome shotgun (WGS) entry which is preliminary data.</text>
</comment>
<comment type="similarity">
    <text evidence="1">Belongs to the ABC transporter superfamily.</text>
</comment>
<keyword evidence="7" id="KW-1185">Reference proteome</keyword>
<evidence type="ECO:0000256" key="3">
    <source>
        <dbReference type="ARBA" id="ARBA00022741"/>
    </source>
</evidence>
<dbReference type="EMBL" id="BAABAB010000014">
    <property type="protein sequence ID" value="GAA3617544.1"/>
    <property type="molecule type" value="Genomic_DNA"/>
</dbReference>
<evidence type="ECO:0000313" key="7">
    <source>
        <dbReference type="Proteomes" id="UP001501490"/>
    </source>
</evidence>
<evidence type="ECO:0000259" key="5">
    <source>
        <dbReference type="PROSITE" id="PS50893"/>
    </source>
</evidence>
<dbReference type="InterPro" id="IPR027417">
    <property type="entry name" value="P-loop_NTPase"/>
</dbReference>
<dbReference type="Pfam" id="PF00005">
    <property type="entry name" value="ABC_tran"/>
    <property type="match status" value="1"/>
</dbReference>
<gene>
    <name evidence="6" type="ORF">GCM10022236_19690</name>
</gene>
<dbReference type="PROSITE" id="PS50893">
    <property type="entry name" value="ABC_TRANSPORTER_2"/>
    <property type="match status" value="1"/>
</dbReference>
<evidence type="ECO:0000313" key="6">
    <source>
        <dbReference type="EMBL" id="GAA3617544.1"/>
    </source>
</evidence>
<dbReference type="SMART" id="SM00382">
    <property type="entry name" value="AAA"/>
    <property type="match status" value="1"/>
</dbReference>
<evidence type="ECO:0000256" key="4">
    <source>
        <dbReference type="ARBA" id="ARBA00022840"/>
    </source>
</evidence>
<keyword evidence="3" id="KW-0547">Nucleotide-binding</keyword>
<evidence type="ECO:0000256" key="2">
    <source>
        <dbReference type="ARBA" id="ARBA00022448"/>
    </source>
</evidence>
<dbReference type="PANTHER" id="PTHR43335:SF4">
    <property type="entry name" value="ABC TRANSPORTER, ATP-BINDING PROTEIN"/>
    <property type="match status" value="1"/>
</dbReference>
<keyword evidence="4 6" id="KW-0067">ATP-binding</keyword>
<dbReference type="PANTHER" id="PTHR43335">
    <property type="entry name" value="ABC TRANSPORTER, ATP-BINDING PROTEIN"/>
    <property type="match status" value="1"/>
</dbReference>
<evidence type="ECO:0000256" key="1">
    <source>
        <dbReference type="ARBA" id="ARBA00005417"/>
    </source>
</evidence>
<sequence length="348" mass="36579">MTDMTAAAEPSTTYAVEALGLRKTYRTRGGRQVAVADLDLRVPAGGVHGFLGPNGSGKTTTIRMLLGLISADSGRMRVFDTEVPHHLPSVVDRIGAIVEQPKFFPAFSGKKNLELLAQAIGAGSGQVGRVLDEVGLTERARSKYRTYSLGMKQRLAIAATLLKDPELLIFDEPTNGLDPAGIHEIRATMRGLADRGKTVLVSSHILSEVQLVADTVTIIGRGRLLAEGPVAELLSRGAPASFRVVVAEPGRAAAVLTAGGLAVEPSPDQSLMVRPAPAGPGLPPTPFDPARITEALAREGLYVRELVPIRPDLEQVFLSLTAEEHLGAHSTAPIAYGPPPGPGQGGAR</sequence>
<dbReference type="Proteomes" id="UP001501490">
    <property type="component" value="Unassembled WGS sequence"/>
</dbReference>
<proteinExistence type="inferred from homology"/>
<accession>A0ABP6ZSA0</accession>
<dbReference type="Gene3D" id="3.40.50.300">
    <property type="entry name" value="P-loop containing nucleotide triphosphate hydrolases"/>
    <property type="match status" value="1"/>
</dbReference>
<feature type="domain" description="ABC transporter" evidence="5">
    <location>
        <begin position="19"/>
        <end position="246"/>
    </location>
</feature>
<dbReference type="GO" id="GO:0005524">
    <property type="term" value="F:ATP binding"/>
    <property type="evidence" value="ECO:0007669"/>
    <property type="project" value="UniProtKB-KW"/>
</dbReference>